<keyword evidence="3" id="KW-1185">Reference proteome</keyword>
<dbReference type="SUPFAM" id="SSF74788">
    <property type="entry name" value="Cullin repeat-like"/>
    <property type="match status" value="1"/>
</dbReference>
<dbReference type="InterPro" id="IPR016159">
    <property type="entry name" value="Cullin_repeat-like_dom_sf"/>
</dbReference>
<protein>
    <submittedName>
        <fullName evidence="2">Cullin repeat-like-containing domain protein</fullName>
    </submittedName>
</protein>
<organism evidence="2 3">
    <name type="scientific">Thelephora terrestris</name>
    <dbReference type="NCBI Taxonomy" id="56493"/>
    <lineage>
        <taxon>Eukaryota</taxon>
        <taxon>Fungi</taxon>
        <taxon>Dikarya</taxon>
        <taxon>Basidiomycota</taxon>
        <taxon>Agaricomycotina</taxon>
        <taxon>Agaricomycetes</taxon>
        <taxon>Thelephorales</taxon>
        <taxon>Thelephoraceae</taxon>
        <taxon>Thelephora</taxon>
    </lineage>
</organism>
<accession>A0A9P6L7N4</accession>
<evidence type="ECO:0000313" key="2">
    <source>
        <dbReference type="EMBL" id="KAF9785875.1"/>
    </source>
</evidence>
<proteinExistence type="predicted"/>
<gene>
    <name evidence="2" type="ORF">BJ322DRAFT_1056720</name>
</gene>
<feature type="region of interest" description="Disordered" evidence="1">
    <location>
        <begin position="267"/>
        <end position="289"/>
    </location>
</feature>
<comment type="caution">
    <text evidence="2">The sequence shown here is derived from an EMBL/GenBank/DDBJ whole genome shotgun (WGS) entry which is preliminary data.</text>
</comment>
<dbReference type="EMBL" id="WIUZ02000006">
    <property type="protein sequence ID" value="KAF9785875.1"/>
    <property type="molecule type" value="Genomic_DNA"/>
</dbReference>
<dbReference type="Gene3D" id="1.20.1310.10">
    <property type="entry name" value="Cullin Repeats"/>
    <property type="match status" value="1"/>
</dbReference>
<dbReference type="Proteomes" id="UP000736335">
    <property type="component" value="Unassembled WGS sequence"/>
</dbReference>
<name>A0A9P6L7N4_9AGAM</name>
<sequence>MTEDKGKHVAHAPTSSAVGSFTLAAGPSTNPATSITTLWNYIQPALDHIVRSSTNNISKAPAIDVQYHMGIHTAVYNYFTSQPESVIPTRPAPPSQKSPSSKVENEKWLSGMDIYERLDDYYASVARELFLGTPMDDSALVHYLVPCFHRYSAGAQSVNRLLNYVNRHFVKRAVDEDKGWLRLNDVLDVVAKMIKDGDARDQISLKLKQRRAEELKRWGYEEGDSREVLAQAEASAEAASDVDRVVPLSSLGYRRFRVEVLDPLLAVPQGKGKKRPKKPPQVNGERPLPKGRLARAVKWLLESEDEERRGLAEGLATALRTCGIRVDHPLRKRLDKFLVMSGPTSGSADSSGGGP</sequence>
<dbReference type="OrthoDB" id="27073at2759"/>
<evidence type="ECO:0000256" key="1">
    <source>
        <dbReference type="SAM" id="MobiDB-lite"/>
    </source>
</evidence>
<reference evidence="2" key="1">
    <citation type="journal article" date="2020" name="Nat. Commun.">
        <title>Large-scale genome sequencing of mycorrhizal fungi provides insights into the early evolution of symbiotic traits.</title>
        <authorList>
            <person name="Miyauchi S."/>
            <person name="Kiss E."/>
            <person name="Kuo A."/>
            <person name="Drula E."/>
            <person name="Kohler A."/>
            <person name="Sanchez-Garcia M."/>
            <person name="Morin E."/>
            <person name="Andreopoulos B."/>
            <person name="Barry K.W."/>
            <person name="Bonito G."/>
            <person name="Buee M."/>
            <person name="Carver A."/>
            <person name="Chen C."/>
            <person name="Cichocki N."/>
            <person name="Clum A."/>
            <person name="Culley D."/>
            <person name="Crous P.W."/>
            <person name="Fauchery L."/>
            <person name="Girlanda M."/>
            <person name="Hayes R.D."/>
            <person name="Keri Z."/>
            <person name="LaButti K."/>
            <person name="Lipzen A."/>
            <person name="Lombard V."/>
            <person name="Magnuson J."/>
            <person name="Maillard F."/>
            <person name="Murat C."/>
            <person name="Nolan M."/>
            <person name="Ohm R.A."/>
            <person name="Pangilinan J."/>
            <person name="Pereira M.F."/>
            <person name="Perotto S."/>
            <person name="Peter M."/>
            <person name="Pfister S."/>
            <person name="Riley R."/>
            <person name="Sitrit Y."/>
            <person name="Stielow J.B."/>
            <person name="Szollosi G."/>
            <person name="Zifcakova L."/>
            <person name="Stursova M."/>
            <person name="Spatafora J.W."/>
            <person name="Tedersoo L."/>
            <person name="Vaario L.M."/>
            <person name="Yamada A."/>
            <person name="Yan M."/>
            <person name="Wang P."/>
            <person name="Xu J."/>
            <person name="Bruns T."/>
            <person name="Baldrian P."/>
            <person name="Vilgalys R."/>
            <person name="Dunand C."/>
            <person name="Henrissat B."/>
            <person name="Grigoriev I.V."/>
            <person name="Hibbett D."/>
            <person name="Nagy L.G."/>
            <person name="Martin F.M."/>
        </authorList>
    </citation>
    <scope>NUCLEOTIDE SEQUENCE</scope>
    <source>
        <strain evidence="2">UH-Tt-Lm1</strain>
    </source>
</reference>
<evidence type="ECO:0000313" key="3">
    <source>
        <dbReference type="Proteomes" id="UP000736335"/>
    </source>
</evidence>
<reference evidence="2" key="2">
    <citation type="submission" date="2020-11" db="EMBL/GenBank/DDBJ databases">
        <authorList>
            <consortium name="DOE Joint Genome Institute"/>
            <person name="Kuo A."/>
            <person name="Miyauchi S."/>
            <person name="Kiss E."/>
            <person name="Drula E."/>
            <person name="Kohler A."/>
            <person name="Sanchez-Garcia M."/>
            <person name="Andreopoulos B."/>
            <person name="Barry K.W."/>
            <person name="Bonito G."/>
            <person name="Buee M."/>
            <person name="Carver A."/>
            <person name="Chen C."/>
            <person name="Cichocki N."/>
            <person name="Clum A."/>
            <person name="Culley D."/>
            <person name="Crous P.W."/>
            <person name="Fauchery L."/>
            <person name="Girlanda M."/>
            <person name="Hayes R."/>
            <person name="Keri Z."/>
            <person name="Labutti K."/>
            <person name="Lipzen A."/>
            <person name="Lombard V."/>
            <person name="Magnuson J."/>
            <person name="Maillard F."/>
            <person name="Morin E."/>
            <person name="Murat C."/>
            <person name="Nolan M."/>
            <person name="Ohm R."/>
            <person name="Pangilinan J."/>
            <person name="Pereira M."/>
            <person name="Perotto S."/>
            <person name="Peter M."/>
            <person name="Riley R."/>
            <person name="Sitrit Y."/>
            <person name="Stielow B."/>
            <person name="Szollosi G."/>
            <person name="Zifcakova L."/>
            <person name="Stursova M."/>
            <person name="Spatafora J.W."/>
            <person name="Tedersoo L."/>
            <person name="Vaario L.-M."/>
            <person name="Yamada A."/>
            <person name="Yan M."/>
            <person name="Wang P."/>
            <person name="Xu J."/>
            <person name="Bruns T."/>
            <person name="Baldrian P."/>
            <person name="Vilgalys R."/>
            <person name="Henrissat B."/>
            <person name="Grigoriev I.V."/>
            <person name="Hibbett D."/>
            <person name="Nagy L.G."/>
            <person name="Martin F.M."/>
        </authorList>
    </citation>
    <scope>NUCLEOTIDE SEQUENCE</scope>
    <source>
        <strain evidence="2">UH-Tt-Lm1</strain>
    </source>
</reference>
<dbReference type="AlphaFoldDB" id="A0A9P6L7N4"/>